<dbReference type="CDD" id="cd18186">
    <property type="entry name" value="BTB_POZ_ZBTB_KLHL-like"/>
    <property type="match status" value="1"/>
</dbReference>
<comment type="caution">
    <text evidence="2">The sequence shown here is derived from an EMBL/GenBank/DDBJ whole genome shotgun (WGS) entry which is preliminary data.</text>
</comment>
<evidence type="ECO:0000313" key="2">
    <source>
        <dbReference type="EMBL" id="RIA79310.1"/>
    </source>
</evidence>
<dbReference type="InterPro" id="IPR000210">
    <property type="entry name" value="BTB/POZ_dom"/>
</dbReference>
<evidence type="ECO:0000259" key="1">
    <source>
        <dbReference type="PROSITE" id="PS50097"/>
    </source>
</evidence>
<dbReference type="InterPro" id="IPR006571">
    <property type="entry name" value="TLDc_dom"/>
</dbReference>
<dbReference type="Proteomes" id="UP000265703">
    <property type="component" value="Unassembled WGS sequence"/>
</dbReference>
<dbReference type="PANTHER" id="PTHR46306:SF1">
    <property type="entry name" value="BTB_POZ DOMAIN-CONTAINING PROTEIN 9"/>
    <property type="match status" value="1"/>
</dbReference>
<dbReference type="PANTHER" id="PTHR46306">
    <property type="entry name" value="BTB/POZ DOMAIN-CONTAINING PROTEIN 9"/>
    <property type="match status" value="1"/>
</dbReference>
<dbReference type="InterPro" id="IPR052407">
    <property type="entry name" value="BTB_POZ_domain_cont_9"/>
</dbReference>
<sequence>MSFEYSQEALSNILRIRPQYFRTALSNEFTKKKDGKFIVKIPNISPQSFKIILRFIYCGKIDLSKLQGLDILKLLIAADELKIQTLILCIQEYLIKHQCEFLQQNPTEILETTDKLINLKAPLLELLLKQDDLLLDEIDIWDNLIKWSFAQHSSIQQDVKKWNKEDITIMERTLHRFISLKPNLDMQPLRQPKCIYDSTLIKYVHFAIFSSRIEKKNNFHYNGATVVVVKIKNSKQIVGGYNPLFWESDNNGHFKSANDSFIFSFTNRDNLQTAKIGYIIPSGEFDLEVYAILQTGQFDTDDWEVFKLSKNNCIH</sequence>
<accession>A0A397RYJ1</accession>
<dbReference type="AlphaFoldDB" id="A0A397RYJ1"/>
<organism evidence="2 3">
    <name type="scientific">Glomus cerebriforme</name>
    <dbReference type="NCBI Taxonomy" id="658196"/>
    <lineage>
        <taxon>Eukaryota</taxon>
        <taxon>Fungi</taxon>
        <taxon>Fungi incertae sedis</taxon>
        <taxon>Mucoromycota</taxon>
        <taxon>Glomeromycotina</taxon>
        <taxon>Glomeromycetes</taxon>
        <taxon>Glomerales</taxon>
        <taxon>Glomeraceae</taxon>
        <taxon>Glomus</taxon>
    </lineage>
</organism>
<keyword evidence="3" id="KW-1185">Reference proteome</keyword>
<dbReference type="InterPro" id="IPR011333">
    <property type="entry name" value="SKP1/BTB/POZ_sf"/>
</dbReference>
<dbReference type="SUPFAM" id="SSF54695">
    <property type="entry name" value="POZ domain"/>
    <property type="match status" value="1"/>
</dbReference>
<dbReference type="SMART" id="SM00225">
    <property type="entry name" value="BTB"/>
    <property type="match status" value="1"/>
</dbReference>
<reference evidence="2 3" key="1">
    <citation type="submission" date="2018-06" db="EMBL/GenBank/DDBJ databases">
        <title>Comparative genomics reveals the genomic features of Rhizophagus irregularis, R. cerebriforme, R. diaphanum and Gigaspora rosea, and their symbiotic lifestyle signature.</title>
        <authorList>
            <person name="Morin E."/>
            <person name="San Clemente H."/>
            <person name="Chen E.C.H."/>
            <person name="De La Providencia I."/>
            <person name="Hainaut M."/>
            <person name="Kuo A."/>
            <person name="Kohler A."/>
            <person name="Murat C."/>
            <person name="Tang N."/>
            <person name="Roy S."/>
            <person name="Loubradou J."/>
            <person name="Henrissat B."/>
            <person name="Grigoriev I.V."/>
            <person name="Corradi N."/>
            <person name="Roux C."/>
            <person name="Martin F.M."/>
        </authorList>
    </citation>
    <scope>NUCLEOTIDE SEQUENCE [LARGE SCALE GENOMIC DNA]</scope>
    <source>
        <strain evidence="2 3">DAOM 227022</strain>
    </source>
</reference>
<dbReference type="OrthoDB" id="298084at2759"/>
<dbReference type="Pfam" id="PF00651">
    <property type="entry name" value="BTB"/>
    <property type="match status" value="1"/>
</dbReference>
<dbReference type="PROSITE" id="PS50097">
    <property type="entry name" value="BTB"/>
    <property type="match status" value="1"/>
</dbReference>
<protein>
    <recommendedName>
        <fullName evidence="1">BTB domain-containing protein</fullName>
    </recommendedName>
</protein>
<name>A0A397RYJ1_9GLOM</name>
<proteinExistence type="predicted"/>
<dbReference type="EMBL" id="QKYT01001375">
    <property type="protein sequence ID" value="RIA79310.1"/>
    <property type="molecule type" value="Genomic_DNA"/>
</dbReference>
<feature type="domain" description="BTB" evidence="1">
    <location>
        <begin position="13"/>
        <end position="65"/>
    </location>
</feature>
<gene>
    <name evidence="2" type="ORF">C1645_840986</name>
</gene>
<dbReference type="GO" id="GO:0005737">
    <property type="term" value="C:cytoplasm"/>
    <property type="evidence" value="ECO:0007669"/>
    <property type="project" value="TreeGrafter"/>
</dbReference>
<dbReference type="Pfam" id="PF07534">
    <property type="entry name" value="TLD"/>
    <property type="match status" value="1"/>
</dbReference>
<evidence type="ECO:0000313" key="3">
    <source>
        <dbReference type="Proteomes" id="UP000265703"/>
    </source>
</evidence>
<dbReference type="Gene3D" id="3.30.710.10">
    <property type="entry name" value="Potassium Channel Kv1.1, Chain A"/>
    <property type="match status" value="1"/>
</dbReference>